<accession>A0ABP6ZFG9</accession>
<keyword evidence="1" id="KW-0812">Transmembrane</keyword>
<proteinExistence type="predicted"/>
<dbReference type="Pfam" id="PF01944">
    <property type="entry name" value="SpoIIM"/>
    <property type="match status" value="1"/>
</dbReference>
<evidence type="ECO:0000313" key="3">
    <source>
        <dbReference type="Proteomes" id="UP001501490"/>
    </source>
</evidence>
<evidence type="ECO:0000256" key="1">
    <source>
        <dbReference type="SAM" id="Phobius"/>
    </source>
</evidence>
<organism evidence="2 3">
    <name type="scientific">Microlunatus ginsengisoli</name>
    <dbReference type="NCBI Taxonomy" id="363863"/>
    <lineage>
        <taxon>Bacteria</taxon>
        <taxon>Bacillati</taxon>
        <taxon>Actinomycetota</taxon>
        <taxon>Actinomycetes</taxon>
        <taxon>Propionibacteriales</taxon>
        <taxon>Propionibacteriaceae</taxon>
        <taxon>Microlunatus</taxon>
    </lineage>
</organism>
<sequence>MDLDAYVLRHAGQWDRLAELTSKRRAMTGAEVDELVELYPRVSTQLSVVRSTAADPVLEARLSALVAAARSAITGVNVPVWQTVGRFFTTTFPAAVYRARWWWITVGIVSVALAALVAWRVITVPGLAESLLPADQAQQLVEHDFAAYYSNNPAADFALQVWLNNARVTATCLVLGVLIVPVVVVLWINMANVGAIAGFMIGAGRADVFYGLLLPHGMLELTIVFVAAGAGLRLGWSWIAPGPRTRASALAAEGRAAGAIALGLGVWLLVSGLVEGFVTPSRLPAQDRLAIGAVVWLAFLTYVFTLGRRAARAGVTGDLEADELEATVPQEAA</sequence>
<feature type="transmembrane region" description="Helical" evidence="1">
    <location>
        <begin position="101"/>
        <end position="122"/>
    </location>
</feature>
<dbReference type="PANTHER" id="PTHR35337">
    <property type="entry name" value="SLR1478 PROTEIN"/>
    <property type="match status" value="1"/>
</dbReference>
<name>A0ABP6ZFG9_9ACTN</name>
<feature type="transmembrane region" description="Helical" evidence="1">
    <location>
        <begin position="256"/>
        <end position="277"/>
    </location>
</feature>
<feature type="transmembrane region" description="Helical" evidence="1">
    <location>
        <begin position="289"/>
        <end position="307"/>
    </location>
</feature>
<comment type="caution">
    <text evidence="2">The sequence shown here is derived from an EMBL/GenBank/DDBJ whole genome shotgun (WGS) entry which is preliminary data.</text>
</comment>
<protein>
    <submittedName>
        <fullName evidence="2">Stage II sporulation protein M</fullName>
    </submittedName>
</protein>
<dbReference type="PANTHER" id="PTHR35337:SF1">
    <property type="entry name" value="SLR1478 PROTEIN"/>
    <property type="match status" value="1"/>
</dbReference>
<keyword evidence="3" id="KW-1185">Reference proteome</keyword>
<dbReference type="RefSeq" id="WP_344801669.1">
    <property type="nucleotide sequence ID" value="NZ_BAABAB010000005.1"/>
</dbReference>
<gene>
    <name evidence="2" type="ORF">GCM10022236_06730</name>
</gene>
<evidence type="ECO:0000313" key="2">
    <source>
        <dbReference type="EMBL" id="GAA3607577.1"/>
    </source>
</evidence>
<dbReference type="Proteomes" id="UP001501490">
    <property type="component" value="Unassembled WGS sequence"/>
</dbReference>
<reference evidence="3" key="1">
    <citation type="journal article" date="2019" name="Int. J. Syst. Evol. Microbiol.">
        <title>The Global Catalogue of Microorganisms (GCM) 10K type strain sequencing project: providing services to taxonomists for standard genome sequencing and annotation.</title>
        <authorList>
            <consortium name="The Broad Institute Genomics Platform"/>
            <consortium name="The Broad Institute Genome Sequencing Center for Infectious Disease"/>
            <person name="Wu L."/>
            <person name="Ma J."/>
        </authorList>
    </citation>
    <scope>NUCLEOTIDE SEQUENCE [LARGE SCALE GENOMIC DNA]</scope>
    <source>
        <strain evidence="3">JCM 16929</strain>
    </source>
</reference>
<feature type="transmembrane region" description="Helical" evidence="1">
    <location>
        <begin position="219"/>
        <end position="236"/>
    </location>
</feature>
<dbReference type="EMBL" id="BAABAB010000005">
    <property type="protein sequence ID" value="GAA3607577.1"/>
    <property type="molecule type" value="Genomic_DNA"/>
</dbReference>
<feature type="transmembrane region" description="Helical" evidence="1">
    <location>
        <begin position="168"/>
        <end position="188"/>
    </location>
</feature>
<dbReference type="InterPro" id="IPR002798">
    <property type="entry name" value="SpoIIM-like"/>
</dbReference>
<keyword evidence="1" id="KW-0472">Membrane</keyword>
<keyword evidence="1" id="KW-1133">Transmembrane helix</keyword>